<evidence type="ECO:0000313" key="2">
    <source>
        <dbReference type="Proteomes" id="UP001642360"/>
    </source>
</evidence>
<dbReference type="Proteomes" id="UP001642360">
    <property type="component" value="Unassembled WGS sequence"/>
</dbReference>
<evidence type="ECO:0008006" key="3">
    <source>
        <dbReference type="Google" id="ProtNLM"/>
    </source>
</evidence>
<proteinExistence type="predicted"/>
<protein>
    <recommendedName>
        <fullName evidence="3">RNase H type-1 domain-containing protein</fullName>
    </recommendedName>
</protein>
<comment type="caution">
    <text evidence="1">The sequence shown here is derived from an EMBL/GenBank/DDBJ whole genome shotgun (WGS) entry which is preliminary data.</text>
</comment>
<evidence type="ECO:0000313" key="1">
    <source>
        <dbReference type="EMBL" id="CAK9147552.1"/>
    </source>
</evidence>
<dbReference type="EMBL" id="CAUOFW020001699">
    <property type="protein sequence ID" value="CAK9147552.1"/>
    <property type="molecule type" value="Genomic_DNA"/>
</dbReference>
<sequence length="139" mass="15678">MYLCWFTWNFKNDWAFNHKQPCNKSVITNAVTAVEELNNCNSVSIKGGNLFGEPEMAWQLSLQGVLEINRDGAWMERTKEGAYGIIVRDCEGRVLMAEAKTVVVASVLMTELMQSCESARLLWNRAVVQSLLNQTQSSL</sequence>
<gene>
    <name evidence="1" type="ORF">ILEXP_LOCUS15459</name>
</gene>
<dbReference type="AlphaFoldDB" id="A0ABC8RZT9"/>
<accession>A0ABC8RZT9</accession>
<reference evidence="1 2" key="1">
    <citation type="submission" date="2024-02" db="EMBL/GenBank/DDBJ databases">
        <authorList>
            <person name="Vignale AGUSTIN F."/>
            <person name="Sosa J E."/>
            <person name="Modenutti C."/>
        </authorList>
    </citation>
    <scope>NUCLEOTIDE SEQUENCE [LARGE SCALE GENOMIC DNA]</scope>
</reference>
<keyword evidence="2" id="KW-1185">Reference proteome</keyword>
<name>A0ABC8RZT9_9AQUA</name>
<organism evidence="1 2">
    <name type="scientific">Ilex paraguariensis</name>
    <name type="common">yerba mate</name>
    <dbReference type="NCBI Taxonomy" id="185542"/>
    <lineage>
        <taxon>Eukaryota</taxon>
        <taxon>Viridiplantae</taxon>
        <taxon>Streptophyta</taxon>
        <taxon>Embryophyta</taxon>
        <taxon>Tracheophyta</taxon>
        <taxon>Spermatophyta</taxon>
        <taxon>Magnoliopsida</taxon>
        <taxon>eudicotyledons</taxon>
        <taxon>Gunneridae</taxon>
        <taxon>Pentapetalae</taxon>
        <taxon>asterids</taxon>
        <taxon>campanulids</taxon>
        <taxon>Aquifoliales</taxon>
        <taxon>Aquifoliaceae</taxon>
        <taxon>Ilex</taxon>
    </lineage>
</organism>